<evidence type="ECO:0000256" key="1">
    <source>
        <dbReference type="SAM" id="MobiDB-lite"/>
    </source>
</evidence>
<evidence type="ECO:0000313" key="3">
    <source>
        <dbReference type="Proteomes" id="UP000313359"/>
    </source>
</evidence>
<proteinExistence type="predicted"/>
<dbReference type="Proteomes" id="UP000313359">
    <property type="component" value="Unassembled WGS sequence"/>
</dbReference>
<sequence length="178" mass="19699">MAKDWTPWAMCAVQELLDKVAFSDKLERIRGVIPAILSTSIARASRGLFGAPLQSFEPSTFAGMRRRLCGVEQEEVTMRDTAGESQSGTGARQAGDLGQAHVPRPRRRSRAAYSAVRREICTREMASRFARRPGCDARHTPRPFLPSSSYKVPTFGGTFLVSLSYATPCAPSRRAHRR</sequence>
<protein>
    <submittedName>
        <fullName evidence="2">Uncharacterized protein</fullName>
    </submittedName>
</protein>
<dbReference type="AlphaFoldDB" id="A0A5C2SB09"/>
<feature type="region of interest" description="Disordered" evidence="1">
    <location>
        <begin position="76"/>
        <end position="113"/>
    </location>
</feature>
<keyword evidence="3" id="KW-1185">Reference proteome</keyword>
<name>A0A5C2SB09_9APHY</name>
<evidence type="ECO:0000313" key="2">
    <source>
        <dbReference type="EMBL" id="RPD60930.1"/>
    </source>
</evidence>
<gene>
    <name evidence="2" type="ORF">L227DRAFT_87553</name>
</gene>
<organism evidence="2 3">
    <name type="scientific">Lentinus tigrinus ALCF2SS1-6</name>
    <dbReference type="NCBI Taxonomy" id="1328759"/>
    <lineage>
        <taxon>Eukaryota</taxon>
        <taxon>Fungi</taxon>
        <taxon>Dikarya</taxon>
        <taxon>Basidiomycota</taxon>
        <taxon>Agaricomycotina</taxon>
        <taxon>Agaricomycetes</taxon>
        <taxon>Polyporales</taxon>
        <taxon>Polyporaceae</taxon>
        <taxon>Lentinus</taxon>
    </lineage>
</organism>
<accession>A0A5C2SB09</accession>
<reference evidence="2" key="1">
    <citation type="journal article" date="2018" name="Genome Biol. Evol.">
        <title>Genomics and development of Lentinus tigrinus, a white-rot wood-decaying mushroom with dimorphic fruiting bodies.</title>
        <authorList>
            <person name="Wu B."/>
            <person name="Xu Z."/>
            <person name="Knudson A."/>
            <person name="Carlson A."/>
            <person name="Chen N."/>
            <person name="Kovaka S."/>
            <person name="LaButti K."/>
            <person name="Lipzen A."/>
            <person name="Pennachio C."/>
            <person name="Riley R."/>
            <person name="Schakwitz W."/>
            <person name="Umezawa K."/>
            <person name="Ohm R.A."/>
            <person name="Grigoriev I.V."/>
            <person name="Nagy L.G."/>
            <person name="Gibbons J."/>
            <person name="Hibbett D."/>
        </authorList>
    </citation>
    <scope>NUCLEOTIDE SEQUENCE [LARGE SCALE GENOMIC DNA]</scope>
    <source>
        <strain evidence="2">ALCF2SS1-6</strain>
    </source>
</reference>
<dbReference type="EMBL" id="ML122264">
    <property type="protein sequence ID" value="RPD60930.1"/>
    <property type="molecule type" value="Genomic_DNA"/>
</dbReference>